<accession>A0A815XVV9</accession>
<gene>
    <name evidence="2" type="ORF">XAT740_LOCUS43735</name>
</gene>
<comment type="caution">
    <text evidence="2">The sequence shown here is derived from an EMBL/GenBank/DDBJ whole genome shotgun (WGS) entry which is preliminary data.</text>
</comment>
<keyword evidence="1" id="KW-0808">Transferase</keyword>
<dbReference type="PANTHER" id="PTHR31642">
    <property type="entry name" value="TRICHOTHECENE 3-O-ACETYLTRANSFERASE"/>
    <property type="match status" value="1"/>
</dbReference>
<dbReference type="GO" id="GO:0016747">
    <property type="term" value="F:acyltransferase activity, transferring groups other than amino-acyl groups"/>
    <property type="evidence" value="ECO:0007669"/>
    <property type="project" value="TreeGrafter"/>
</dbReference>
<organism evidence="2 3">
    <name type="scientific">Adineta ricciae</name>
    <name type="common">Rotifer</name>
    <dbReference type="NCBI Taxonomy" id="249248"/>
    <lineage>
        <taxon>Eukaryota</taxon>
        <taxon>Metazoa</taxon>
        <taxon>Spiralia</taxon>
        <taxon>Gnathifera</taxon>
        <taxon>Rotifera</taxon>
        <taxon>Eurotatoria</taxon>
        <taxon>Bdelloidea</taxon>
        <taxon>Adinetida</taxon>
        <taxon>Adinetidae</taxon>
        <taxon>Adineta</taxon>
    </lineage>
</organism>
<dbReference type="SUPFAM" id="SSF52777">
    <property type="entry name" value="CoA-dependent acyltransferases"/>
    <property type="match status" value="2"/>
</dbReference>
<reference evidence="2" key="1">
    <citation type="submission" date="2021-02" db="EMBL/GenBank/DDBJ databases">
        <authorList>
            <person name="Nowell W R."/>
        </authorList>
    </citation>
    <scope>NUCLEOTIDE SEQUENCE</scope>
</reference>
<dbReference type="InterPro" id="IPR050317">
    <property type="entry name" value="Plant_Fungal_Acyltransferase"/>
</dbReference>
<dbReference type="Gene3D" id="3.30.559.10">
    <property type="entry name" value="Chloramphenicol acetyltransferase-like domain"/>
    <property type="match status" value="2"/>
</dbReference>
<evidence type="ECO:0000313" key="3">
    <source>
        <dbReference type="Proteomes" id="UP000663828"/>
    </source>
</evidence>
<proteinExistence type="predicted"/>
<name>A0A815XVV9_ADIRI</name>
<protein>
    <submittedName>
        <fullName evidence="2">Uncharacterized protein</fullName>
    </submittedName>
</protein>
<dbReference type="InterPro" id="IPR023213">
    <property type="entry name" value="CAT-like_dom_sf"/>
</dbReference>
<dbReference type="Pfam" id="PF02458">
    <property type="entry name" value="Transferase"/>
    <property type="match status" value="1"/>
</dbReference>
<dbReference type="PANTHER" id="PTHR31642:SF310">
    <property type="entry name" value="FATTY ALCOHOL:CAFFEOYL-COA ACYLTRANSFERASE"/>
    <property type="match status" value="1"/>
</dbReference>
<dbReference type="AlphaFoldDB" id="A0A815XVV9"/>
<dbReference type="EMBL" id="CAJNOR010005437">
    <property type="protein sequence ID" value="CAF1562407.1"/>
    <property type="molecule type" value="Genomic_DNA"/>
</dbReference>
<evidence type="ECO:0000313" key="2">
    <source>
        <dbReference type="EMBL" id="CAF1562407.1"/>
    </source>
</evidence>
<dbReference type="Proteomes" id="UP000663828">
    <property type="component" value="Unassembled WGS sequence"/>
</dbReference>
<sequence>MTSTCMISPSTPTGCNRRIELAGMDLWLPNRIDNVYVYPGEINIDQLRQALSQTLSLWPFVAGRIVLENDENYIIEMCDNAIPITVVVNHDLKEWPFNETVIVEADDQLFPTFLDEVPIAKLLPNSLNEPLVRLKLTHIVQSNEWVLGISWYHALGDADACLHFSHTLSQIYQRMESTLPKPIFERRLWREHDVQPSVLPIPKQFTDAKPKEEYAEIVHDFNSNYAPLNLHFSGEQLARLRTLADGNNVSRNDALTAYIALTLNRTCYASDDERRILHTVTVVNYRGIDDLIAPRGEISNALFMLLSDDFDQADSFSSITQAIRRSLVKFRSLKTLGNEIATVDRKMRENTKMHRAPNPKRIPHELAVNSNYRYDWADLVDFGYKDQCRFYTVGSVPLYLRIFRLNPKKFENAWIPRDRHGAEVSFRLEKTFIEPFLNAWKRDVSENFQNISK</sequence>
<keyword evidence="3" id="KW-1185">Reference proteome</keyword>
<evidence type="ECO:0000256" key="1">
    <source>
        <dbReference type="ARBA" id="ARBA00022679"/>
    </source>
</evidence>